<feature type="transmembrane region" description="Helical" evidence="1">
    <location>
        <begin position="453"/>
        <end position="473"/>
    </location>
</feature>
<evidence type="ECO:0000313" key="3">
    <source>
        <dbReference type="Proteomes" id="UP000190961"/>
    </source>
</evidence>
<dbReference type="Proteomes" id="UP000190961">
    <property type="component" value="Unassembled WGS sequence"/>
</dbReference>
<dbReference type="OrthoDB" id="184009at2"/>
<dbReference type="InterPro" id="IPR021913">
    <property type="entry name" value="DUF3526"/>
</dbReference>
<organism evidence="2 3">
    <name type="scientific">Ohtaekwangia koreensis</name>
    <dbReference type="NCBI Taxonomy" id="688867"/>
    <lineage>
        <taxon>Bacteria</taxon>
        <taxon>Pseudomonadati</taxon>
        <taxon>Bacteroidota</taxon>
        <taxon>Cytophagia</taxon>
        <taxon>Cytophagales</taxon>
        <taxon>Fulvivirgaceae</taxon>
        <taxon>Ohtaekwangia</taxon>
    </lineage>
</organism>
<accession>A0A1T5M024</accession>
<reference evidence="2 3" key="1">
    <citation type="submission" date="2017-02" db="EMBL/GenBank/DDBJ databases">
        <authorList>
            <person name="Peterson S.W."/>
        </authorList>
    </citation>
    <scope>NUCLEOTIDE SEQUENCE [LARGE SCALE GENOMIC DNA]</scope>
    <source>
        <strain evidence="2 3">DSM 25262</strain>
    </source>
</reference>
<keyword evidence="1" id="KW-0472">Membrane</keyword>
<feature type="transmembrane region" description="Helical" evidence="1">
    <location>
        <begin position="130"/>
        <end position="152"/>
    </location>
</feature>
<keyword evidence="3" id="KW-1185">Reference proteome</keyword>
<dbReference type="EMBL" id="FUZU01000003">
    <property type="protein sequence ID" value="SKC81590.1"/>
    <property type="molecule type" value="Genomic_DNA"/>
</dbReference>
<dbReference type="Pfam" id="PF12040">
    <property type="entry name" value="DUF3526"/>
    <property type="match status" value="1"/>
</dbReference>
<feature type="transmembrane region" description="Helical" evidence="1">
    <location>
        <begin position="180"/>
        <end position="202"/>
    </location>
</feature>
<evidence type="ECO:0000313" key="2">
    <source>
        <dbReference type="EMBL" id="SKC81590.1"/>
    </source>
</evidence>
<protein>
    <submittedName>
        <fullName evidence="2">ABC-2 type transport system permease protein</fullName>
    </submittedName>
</protein>
<name>A0A1T5M024_9BACT</name>
<feature type="transmembrane region" description="Helical" evidence="1">
    <location>
        <begin position="21"/>
        <end position="42"/>
    </location>
</feature>
<evidence type="ECO:0000256" key="1">
    <source>
        <dbReference type="SAM" id="Phobius"/>
    </source>
</evidence>
<dbReference type="STRING" id="688867.SAMN05660236_3980"/>
<dbReference type="AlphaFoldDB" id="A0A1T5M024"/>
<keyword evidence="1" id="KW-0812">Transmembrane</keyword>
<dbReference type="PANTHER" id="PTHR43471:SF1">
    <property type="entry name" value="ABC TRANSPORTER PERMEASE PROTEIN NOSY-RELATED"/>
    <property type="match status" value="1"/>
</dbReference>
<gene>
    <name evidence="2" type="ORF">SAMN05660236_3980</name>
</gene>
<proteinExistence type="predicted"/>
<keyword evidence="1" id="KW-1133">Transmembrane helix</keyword>
<feature type="transmembrane region" description="Helical" evidence="1">
    <location>
        <begin position="214"/>
        <end position="240"/>
    </location>
</feature>
<dbReference type="RefSeq" id="WP_079688551.1">
    <property type="nucleotide sequence ID" value="NZ_FUZU01000003.1"/>
</dbReference>
<dbReference type="PANTHER" id="PTHR43471">
    <property type="entry name" value="ABC TRANSPORTER PERMEASE"/>
    <property type="match status" value="1"/>
</dbReference>
<feature type="transmembrane region" description="Helical" evidence="1">
    <location>
        <begin position="252"/>
        <end position="274"/>
    </location>
</feature>
<sequence length="480" mass="54460">MRSKIVMLIATQFWSSTFHSKAAYGIFTVIMVLICFAAYTGWRTYTVQNDIREYYQRVVRESWENNPDKHPHRMAHFGSFAFRVKYPLSIFDFGLESYTGNAIYLEAHKQNTINFSEASFSTGLLRFGEISVAMLLQIILPLAIVFLGFSAVSADRENGTLKVMLTQGARWREILMGKSLSLMGLAMLIIVPAFVITLIFMINTETSHTVELFLRYTVTIVSYVIFLAVICLITIVVSAISGTSKSALLKLLALWLLLAVILPRTMQALGSYFYPAPSKIEFETAIEEDVLKEGDSHNPNDPHYKHLRDSVLMVHQVDSVEKLPFNYSGFVMREGEKISANIYQAHLRKLLTVYDKQNSITKMTAILNPFSAIHNVSMALSGTDFESYKVFQNQAEEYRYLLAQKMNELQMELISNEKAPHDKPHAISSDHWREVPDFKPTSSEWITSVKDEGISFIALILWCVVAVGIINRISKTLKAI</sequence>